<name>A0AAE0BHZ6_9CHLO</name>
<evidence type="ECO:0000313" key="1">
    <source>
        <dbReference type="EMBL" id="KAK3236340.1"/>
    </source>
</evidence>
<proteinExistence type="predicted"/>
<reference evidence="1 2" key="1">
    <citation type="journal article" date="2015" name="Genome Biol. Evol.">
        <title>Comparative Genomics of a Bacterivorous Green Alga Reveals Evolutionary Causalities and Consequences of Phago-Mixotrophic Mode of Nutrition.</title>
        <authorList>
            <person name="Burns J.A."/>
            <person name="Paasch A."/>
            <person name="Narechania A."/>
            <person name="Kim E."/>
        </authorList>
    </citation>
    <scope>NUCLEOTIDE SEQUENCE [LARGE SCALE GENOMIC DNA]</scope>
    <source>
        <strain evidence="1 2">PLY_AMNH</strain>
    </source>
</reference>
<evidence type="ECO:0000313" key="2">
    <source>
        <dbReference type="Proteomes" id="UP001190700"/>
    </source>
</evidence>
<gene>
    <name evidence="1" type="ORF">CYMTET_53512</name>
</gene>
<accession>A0AAE0BHZ6</accession>
<dbReference type="AlphaFoldDB" id="A0AAE0BHZ6"/>
<protein>
    <submittedName>
        <fullName evidence="1">Uncharacterized protein</fullName>
    </submittedName>
</protein>
<keyword evidence="2" id="KW-1185">Reference proteome</keyword>
<comment type="caution">
    <text evidence="1">The sequence shown here is derived from an EMBL/GenBank/DDBJ whole genome shotgun (WGS) entry which is preliminary data.</text>
</comment>
<organism evidence="1 2">
    <name type="scientific">Cymbomonas tetramitiformis</name>
    <dbReference type="NCBI Taxonomy" id="36881"/>
    <lineage>
        <taxon>Eukaryota</taxon>
        <taxon>Viridiplantae</taxon>
        <taxon>Chlorophyta</taxon>
        <taxon>Pyramimonadophyceae</taxon>
        <taxon>Pyramimonadales</taxon>
        <taxon>Pyramimonadaceae</taxon>
        <taxon>Cymbomonas</taxon>
    </lineage>
</organism>
<sequence>MQARFLLNYVGMKSVFSTYRKLYRLAKEADRFPARKALLQSPPGYLSGERLWEVSCLSLVRKLFRDVGETAAKDPQHERKQALFTRYAEQELQRNIQRPLIYSRKRQRSLAAPPLTANQQWLEAKLQDEADEDPPTPPAHILREALSSRTPPTLLMCRAAARYGMAHGQPGDALGALRALELHSPHALPDADMVGLVVSAVLEQRQEHAAIRALSVAECFHEAGTPLTDGRVLDLLLRKFQSEVGQQVPWALDPSHCEDILTRLGKVLIPAIGASVSVSNLSTLEEYVVLCNSCNSEKNAVRAQCFIAARTMWAELEAEGDEIMGMPTD</sequence>
<dbReference type="EMBL" id="LGRX02035080">
    <property type="protein sequence ID" value="KAK3236340.1"/>
    <property type="molecule type" value="Genomic_DNA"/>
</dbReference>
<dbReference type="Proteomes" id="UP001190700">
    <property type="component" value="Unassembled WGS sequence"/>
</dbReference>